<dbReference type="AlphaFoldDB" id="A0A834IAJ0"/>
<accession>A0A834IAJ0</accession>
<feature type="non-terminal residue" evidence="1">
    <location>
        <position position="1"/>
    </location>
</feature>
<reference evidence="1" key="1">
    <citation type="submission" date="2020-08" db="EMBL/GenBank/DDBJ databases">
        <title>Genome sequencing and assembly of the red palm weevil Rhynchophorus ferrugineus.</title>
        <authorList>
            <person name="Dias G.B."/>
            <person name="Bergman C.M."/>
            <person name="Manee M."/>
        </authorList>
    </citation>
    <scope>NUCLEOTIDE SEQUENCE</scope>
    <source>
        <strain evidence="1">AA-2017</strain>
        <tissue evidence="1">Whole larva</tissue>
    </source>
</reference>
<evidence type="ECO:0000313" key="1">
    <source>
        <dbReference type="EMBL" id="KAF7275452.1"/>
    </source>
</evidence>
<evidence type="ECO:0000313" key="2">
    <source>
        <dbReference type="Proteomes" id="UP000625711"/>
    </source>
</evidence>
<protein>
    <submittedName>
        <fullName evidence="1">Uncharacterized protein</fullName>
    </submittedName>
</protein>
<dbReference type="Proteomes" id="UP000625711">
    <property type="component" value="Unassembled WGS sequence"/>
</dbReference>
<keyword evidence="2" id="KW-1185">Reference proteome</keyword>
<sequence>MKKLPAIFTSSQPANWSHSAAEADGDALATYPKNFPSSVRVPWPGLVQSRVRTKSSKRRYGSVPMFGQLEILPFLVFEYWVSKVS</sequence>
<comment type="caution">
    <text evidence="1">The sequence shown here is derived from an EMBL/GenBank/DDBJ whole genome shotgun (WGS) entry which is preliminary data.</text>
</comment>
<proteinExistence type="predicted"/>
<organism evidence="1 2">
    <name type="scientific">Rhynchophorus ferrugineus</name>
    <name type="common">Red palm weevil</name>
    <name type="synonym">Curculio ferrugineus</name>
    <dbReference type="NCBI Taxonomy" id="354439"/>
    <lineage>
        <taxon>Eukaryota</taxon>
        <taxon>Metazoa</taxon>
        <taxon>Ecdysozoa</taxon>
        <taxon>Arthropoda</taxon>
        <taxon>Hexapoda</taxon>
        <taxon>Insecta</taxon>
        <taxon>Pterygota</taxon>
        <taxon>Neoptera</taxon>
        <taxon>Endopterygota</taxon>
        <taxon>Coleoptera</taxon>
        <taxon>Polyphaga</taxon>
        <taxon>Cucujiformia</taxon>
        <taxon>Curculionidae</taxon>
        <taxon>Dryophthorinae</taxon>
        <taxon>Rhynchophorus</taxon>
    </lineage>
</organism>
<dbReference type="EMBL" id="JAACXV010010354">
    <property type="protein sequence ID" value="KAF7275452.1"/>
    <property type="molecule type" value="Genomic_DNA"/>
</dbReference>
<name>A0A834IAJ0_RHYFE</name>
<gene>
    <name evidence="1" type="ORF">GWI33_011736</name>
</gene>